<dbReference type="AlphaFoldDB" id="A0A2I0VP50"/>
<feature type="chain" id="PRO_5014137678" evidence="2">
    <location>
        <begin position="19"/>
        <end position="190"/>
    </location>
</feature>
<name>A0A2I0VP50_9ASPA</name>
<evidence type="ECO:0000256" key="2">
    <source>
        <dbReference type="SAM" id="SignalP"/>
    </source>
</evidence>
<accession>A0A2I0VP50</accession>
<feature type="compositionally biased region" description="Low complexity" evidence="1">
    <location>
        <begin position="149"/>
        <end position="163"/>
    </location>
</feature>
<evidence type="ECO:0000313" key="3">
    <source>
        <dbReference type="EMBL" id="PKU65188.1"/>
    </source>
</evidence>
<evidence type="ECO:0000256" key="1">
    <source>
        <dbReference type="SAM" id="MobiDB-lite"/>
    </source>
</evidence>
<evidence type="ECO:0000313" key="4">
    <source>
        <dbReference type="Proteomes" id="UP000233837"/>
    </source>
</evidence>
<organism evidence="3 4">
    <name type="scientific">Dendrobium catenatum</name>
    <dbReference type="NCBI Taxonomy" id="906689"/>
    <lineage>
        <taxon>Eukaryota</taxon>
        <taxon>Viridiplantae</taxon>
        <taxon>Streptophyta</taxon>
        <taxon>Embryophyta</taxon>
        <taxon>Tracheophyta</taxon>
        <taxon>Spermatophyta</taxon>
        <taxon>Magnoliopsida</taxon>
        <taxon>Liliopsida</taxon>
        <taxon>Asparagales</taxon>
        <taxon>Orchidaceae</taxon>
        <taxon>Epidendroideae</taxon>
        <taxon>Malaxideae</taxon>
        <taxon>Dendrobiinae</taxon>
        <taxon>Dendrobium</taxon>
    </lineage>
</organism>
<sequence length="190" mass="20645">MLCLSYHMLWLLIWRSLGNPLLTDAISEEIAVLNPCANIYVDAGCLVNPMVSNQLLGGEAVQPVVAVETVSALSCPVSVEHVEPIRNSLIAAMPEDNRVDISDVQGNLVVSHNLVDVPVNVITTNSLMRQVGGKTGVDVRSHGDWMHNSSEGGSDSDSYSDPGNEYKMVRDRPISGSFRGKFWGRGGRKR</sequence>
<feature type="signal peptide" evidence="2">
    <location>
        <begin position="1"/>
        <end position="18"/>
    </location>
</feature>
<proteinExistence type="predicted"/>
<protein>
    <submittedName>
        <fullName evidence="3">Uncharacterized protein</fullName>
    </submittedName>
</protein>
<gene>
    <name evidence="3" type="ORF">MA16_Dca004805</name>
</gene>
<dbReference type="EMBL" id="KZ503378">
    <property type="protein sequence ID" value="PKU65188.1"/>
    <property type="molecule type" value="Genomic_DNA"/>
</dbReference>
<keyword evidence="2" id="KW-0732">Signal</keyword>
<keyword evidence="4" id="KW-1185">Reference proteome</keyword>
<reference evidence="3 4" key="1">
    <citation type="journal article" date="2016" name="Sci. Rep.">
        <title>The Dendrobium catenatum Lindl. genome sequence provides insights into polysaccharide synthase, floral development and adaptive evolution.</title>
        <authorList>
            <person name="Zhang G.Q."/>
            <person name="Xu Q."/>
            <person name="Bian C."/>
            <person name="Tsai W.C."/>
            <person name="Yeh C.M."/>
            <person name="Liu K.W."/>
            <person name="Yoshida K."/>
            <person name="Zhang L.S."/>
            <person name="Chang S.B."/>
            <person name="Chen F."/>
            <person name="Shi Y."/>
            <person name="Su Y.Y."/>
            <person name="Zhang Y.Q."/>
            <person name="Chen L.J."/>
            <person name="Yin Y."/>
            <person name="Lin M."/>
            <person name="Huang H."/>
            <person name="Deng H."/>
            <person name="Wang Z.W."/>
            <person name="Zhu S.L."/>
            <person name="Zhao X."/>
            <person name="Deng C."/>
            <person name="Niu S.C."/>
            <person name="Huang J."/>
            <person name="Wang M."/>
            <person name="Liu G.H."/>
            <person name="Yang H.J."/>
            <person name="Xiao X.J."/>
            <person name="Hsiao Y.Y."/>
            <person name="Wu W.L."/>
            <person name="Chen Y.Y."/>
            <person name="Mitsuda N."/>
            <person name="Ohme-Takagi M."/>
            <person name="Luo Y.B."/>
            <person name="Van de Peer Y."/>
            <person name="Liu Z.J."/>
        </authorList>
    </citation>
    <scope>NUCLEOTIDE SEQUENCE [LARGE SCALE GENOMIC DNA]</scope>
    <source>
        <tissue evidence="3">The whole plant</tissue>
    </source>
</reference>
<feature type="region of interest" description="Disordered" evidence="1">
    <location>
        <begin position="138"/>
        <end position="190"/>
    </location>
</feature>
<dbReference type="Proteomes" id="UP000233837">
    <property type="component" value="Unassembled WGS sequence"/>
</dbReference>
<reference evidence="3 4" key="2">
    <citation type="journal article" date="2017" name="Nature">
        <title>The Apostasia genome and the evolution of orchids.</title>
        <authorList>
            <person name="Zhang G.Q."/>
            <person name="Liu K.W."/>
            <person name="Li Z."/>
            <person name="Lohaus R."/>
            <person name="Hsiao Y.Y."/>
            <person name="Niu S.C."/>
            <person name="Wang J.Y."/>
            <person name="Lin Y.C."/>
            <person name="Xu Q."/>
            <person name="Chen L.J."/>
            <person name="Yoshida K."/>
            <person name="Fujiwara S."/>
            <person name="Wang Z.W."/>
            <person name="Zhang Y.Q."/>
            <person name="Mitsuda N."/>
            <person name="Wang M."/>
            <person name="Liu G.H."/>
            <person name="Pecoraro L."/>
            <person name="Huang H.X."/>
            <person name="Xiao X.J."/>
            <person name="Lin M."/>
            <person name="Wu X.Y."/>
            <person name="Wu W.L."/>
            <person name="Chen Y.Y."/>
            <person name="Chang S.B."/>
            <person name="Sakamoto S."/>
            <person name="Ohme-Takagi M."/>
            <person name="Yagi M."/>
            <person name="Zeng S.J."/>
            <person name="Shen C.Y."/>
            <person name="Yeh C.M."/>
            <person name="Luo Y.B."/>
            <person name="Tsai W.C."/>
            <person name="Van de Peer Y."/>
            <person name="Liu Z.J."/>
        </authorList>
    </citation>
    <scope>NUCLEOTIDE SEQUENCE [LARGE SCALE GENOMIC DNA]</scope>
    <source>
        <tissue evidence="3">The whole plant</tissue>
    </source>
</reference>